<organism evidence="11 12">
    <name type="scientific">Paenibacillus alginolyticus</name>
    <dbReference type="NCBI Taxonomy" id="59839"/>
    <lineage>
        <taxon>Bacteria</taxon>
        <taxon>Bacillati</taxon>
        <taxon>Bacillota</taxon>
        <taxon>Bacilli</taxon>
        <taxon>Bacillales</taxon>
        <taxon>Paenibacillaceae</taxon>
        <taxon>Paenibacillus</taxon>
    </lineage>
</organism>
<name>A0ABT4G638_9BACL</name>
<reference evidence="11 12" key="1">
    <citation type="submission" date="2022-05" db="EMBL/GenBank/DDBJ databases">
        <title>Genome Sequencing of Bee-Associated Microbes.</title>
        <authorList>
            <person name="Dunlap C."/>
        </authorList>
    </citation>
    <scope>NUCLEOTIDE SEQUENCE [LARGE SCALE GENOMIC DNA]</scope>
    <source>
        <strain evidence="11 12">NRRL B-14421</strain>
    </source>
</reference>
<evidence type="ECO:0000256" key="3">
    <source>
        <dbReference type="ARBA" id="ARBA00022475"/>
    </source>
</evidence>
<comment type="similarity">
    <text evidence="9">Belongs to the binding-protein-dependent transport system permease family. LivHM subfamily.</text>
</comment>
<feature type="transmembrane region" description="Helical" evidence="10">
    <location>
        <begin position="189"/>
        <end position="212"/>
    </location>
</feature>
<dbReference type="EMBL" id="JAMDMX010000002">
    <property type="protein sequence ID" value="MCY9691631.1"/>
    <property type="molecule type" value="Genomic_DNA"/>
</dbReference>
<keyword evidence="5 10" id="KW-0812">Transmembrane</keyword>
<feature type="transmembrane region" description="Helical" evidence="10">
    <location>
        <begin position="224"/>
        <end position="249"/>
    </location>
</feature>
<feature type="transmembrane region" description="Helical" evidence="10">
    <location>
        <begin position="7"/>
        <end position="30"/>
    </location>
</feature>
<dbReference type="InterPro" id="IPR001851">
    <property type="entry name" value="ABC_transp_permease"/>
</dbReference>
<feature type="transmembrane region" description="Helical" evidence="10">
    <location>
        <begin position="90"/>
        <end position="109"/>
    </location>
</feature>
<evidence type="ECO:0000256" key="10">
    <source>
        <dbReference type="SAM" id="Phobius"/>
    </source>
</evidence>
<evidence type="ECO:0000256" key="1">
    <source>
        <dbReference type="ARBA" id="ARBA00004651"/>
    </source>
</evidence>
<evidence type="ECO:0000256" key="5">
    <source>
        <dbReference type="ARBA" id="ARBA00022692"/>
    </source>
</evidence>
<comment type="caution">
    <text evidence="11">The sequence shown here is derived from an EMBL/GenBank/DDBJ whole genome shotgun (WGS) entry which is preliminary data.</text>
</comment>
<keyword evidence="6" id="KW-0029">Amino-acid transport</keyword>
<evidence type="ECO:0000313" key="12">
    <source>
        <dbReference type="Proteomes" id="UP001527099"/>
    </source>
</evidence>
<dbReference type="InterPro" id="IPR052157">
    <property type="entry name" value="BCAA_transport_permease"/>
</dbReference>
<feature type="transmembrane region" description="Helical" evidence="10">
    <location>
        <begin position="36"/>
        <end position="53"/>
    </location>
</feature>
<feature type="transmembrane region" description="Helical" evidence="10">
    <location>
        <begin position="143"/>
        <end position="160"/>
    </location>
</feature>
<dbReference type="Pfam" id="PF02653">
    <property type="entry name" value="BPD_transp_2"/>
    <property type="match status" value="1"/>
</dbReference>
<evidence type="ECO:0000256" key="9">
    <source>
        <dbReference type="ARBA" id="ARBA00037998"/>
    </source>
</evidence>
<evidence type="ECO:0000256" key="6">
    <source>
        <dbReference type="ARBA" id="ARBA00022970"/>
    </source>
</evidence>
<dbReference type="PANTHER" id="PTHR11795">
    <property type="entry name" value="BRANCHED-CHAIN AMINO ACID TRANSPORT SYSTEM PERMEASE PROTEIN LIVH"/>
    <property type="match status" value="1"/>
</dbReference>
<accession>A0ABT4G638</accession>
<evidence type="ECO:0000256" key="2">
    <source>
        <dbReference type="ARBA" id="ARBA00022448"/>
    </source>
</evidence>
<comment type="subcellular location">
    <subcellularLocation>
        <location evidence="1">Cell membrane</location>
        <topology evidence="1">Multi-pass membrane protein</topology>
    </subcellularLocation>
</comment>
<keyword evidence="4" id="KW-0997">Cell inner membrane</keyword>
<gene>
    <name evidence="11" type="ORF">M5X19_01640</name>
</gene>
<keyword evidence="12" id="KW-1185">Reference proteome</keyword>
<keyword evidence="7 10" id="KW-1133">Transmembrane helix</keyword>
<evidence type="ECO:0000256" key="4">
    <source>
        <dbReference type="ARBA" id="ARBA00022519"/>
    </source>
</evidence>
<evidence type="ECO:0000313" key="11">
    <source>
        <dbReference type="EMBL" id="MCY9691631.1"/>
    </source>
</evidence>
<dbReference type="Proteomes" id="UP001527099">
    <property type="component" value="Unassembled WGS sequence"/>
</dbReference>
<keyword evidence="2" id="KW-0813">Transport</keyword>
<evidence type="ECO:0000256" key="7">
    <source>
        <dbReference type="ARBA" id="ARBA00022989"/>
    </source>
</evidence>
<evidence type="ECO:0000256" key="8">
    <source>
        <dbReference type="ARBA" id="ARBA00023136"/>
    </source>
</evidence>
<dbReference type="RefSeq" id="WP_268613450.1">
    <property type="nucleotide sequence ID" value="NZ_JAMDMX010000002.1"/>
</dbReference>
<keyword evidence="8 10" id="KW-0472">Membrane</keyword>
<protein>
    <submittedName>
        <fullName evidence="11">Branched-chain amino acid ABC transporter permease</fullName>
    </submittedName>
</protein>
<feature type="transmembrane region" description="Helical" evidence="10">
    <location>
        <begin position="60"/>
        <end position="78"/>
    </location>
</feature>
<keyword evidence="3" id="KW-1003">Cell membrane</keyword>
<feature type="transmembrane region" description="Helical" evidence="10">
    <location>
        <begin position="269"/>
        <end position="288"/>
    </location>
</feature>
<sequence>MVFIQQLINGISIGFIYILIAVGLTMVYGVLKLLHFAHGTVYMVGAFSAMVGMTYLHMHFLVAFLFAMVVSGVIGILIEKYAYRPLRGAHPITTLISGIGIAIVLENIFQVMFSSDTKAFPETGIEISIIQLTQSITITNMKLIIIAAGIVGLSSLYAFLKFTKMGLAIQATSQDLRAASLMGVNVNRVVAVTFLLGSALAAAAGILVALNFNSMYPTMGSIPGLKAFCVVVLGGLGSIPGTIIGGLILGLVESLSDGFMTGMVVDKDAIAFIILILILLLKPSGLFGKNIEKV</sequence>
<dbReference type="PANTHER" id="PTHR11795:SF371">
    <property type="entry name" value="HIGH-AFFINITY BRANCHED-CHAIN AMINO ACID TRANSPORT SYSTEM PERMEASE PROTEIN LIVH"/>
    <property type="match status" value="1"/>
</dbReference>
<dbReference type="CDD" id="cd06582">
    <property type="entry name" value="TM_PBP1_LivH_like"/>
    <property type="match status" value="1"/>
</dbReference>
<proteinExistence type="inferred from homology"/>